<keyword evidence="1" id="KW-1133">Transmembrane helix</keyword>
<keyword evidence="1" id="KW-0472">Membrane</keyword>
<dbReference type="AlphaFoldDB" id="A0A9P4TU35"/>
<dbReference type="Proteomes" id="UP000800235">
    <property type="component" value="Unassembled WGS sequence"/>
</dbReference>
<organism evidence="2 3">
    <name type="scientific">Tothia fuscella</name>
    <dbReference type="NCBI Taxonomy" id="1048955"/>
    <lineage>
        <taxon>Eukaryota</taxon>
        <taxon>Fungi</taxon>
        <taxon>Dikarya</taxon>
        <taxon>Ascomycota</taxon>
        <taxon>Pezizomycotina</taxon>
        <taxon>Dothideomycetes</taxon>
        <taxon>Pleosporomycetidae</taxon>
        <taxon>Venturiales</taxon>
        <taxon>Cylindrosympodiaceae</taxon>
        <taxon>Tothia</taxon>
    </lineage>
</organism>
<keyword evidence="3" id="KW-1185">Reference proteome</keyword>
<evidence type="ECO:0000313" key="3">
    <source>
        <dbReference type="Proteomes" id="UP000800235"/>
    </source>
</evidence>
<reference evidence="2" key="1">
    <citation type="journal article" date="2020" name="Stud. Mycol.">
        <title>101 Dothideomycetes genomes: a test case for predicting lifestyles and emergence of pathogens.</title>
        <authorList>
            <person name="Haridas S."/>
            <person name="Albert R."/>
            <person name="Binder M."/>
            <person name="Bloem J."/>
            <person name="Labutti K."/>
            <person name="Salamov A."/>
            <person name="Andreopoulos B."/>
            <person name="Baker S."/>
            <person name="Barry K."/>
            <person name="Bills G."/>
            <person name="Bluhm B."/>
            <person name="Cannon C."/>
            <person name="Castanera R."/>
            <person name="Culley D."/>
            <person name="Daum C."/>
            <person name="Ezra D."/>
            <person name="Gonzalez J."/>
            <person name="Henrissat B."/>
            <person name="Kuo A."/>
            <person name="Liang C."/>
            <person name="Lipzen A."/>
            <person name="Lutzoni F."/>
            <person name="Magnuson J."/>
            <person name="Mondo S."/>
            <person name="Nolan M."/>
            <person name="Ohm R."/>
            <person name="Pangilinan J."/>
            <person name="Park H.-J."/>
            <person name="Ramirez L."/>
            <person name="Alfaro M."/>
            <person name="Sun H."/>
            <person name="Tritt A."/>
            <person name="Yoshinaga Y."/>
            <person name="Zwiers L.-H."/>
            <person name="Turgeon B."/>
            <person name="Goodwin S."/>
            <person name="Spatafora J."/>
            <person name="Crous P."/>
            <person name="Grigoriev I."/>
        </authorList>
    </citation>
    <scope>NUCLEOTIDE SEQUENCE</scope>
    <source>
        <strain evidence="2">CBS 130266</strain>
    </source>
</reference>
<sequence length="143" mass="16059">MLNQRSIQFLRLELIIPIVSTPLALTSLGLAIAGSKVTELVLLKASLCASVLFNIGDGVCVIHDHGLFMGPRTVPETELSKARFQRIHPRYRWAIDTVFVGLYIYAMFRSQGYPEFCQSKVGRDPAQCRRWSLYLTALLLTMG</sequence>
<accession>A0A9P4TU35</accession>
<evidence type="ECO:0000313" key="2">
    <source>
        <dbReference type="EMBL" id="KAF2421097.1"/>
    </source>
</evidence>
<proteinExistence type="predicted"/>
<dbReference type="EMBL" id="MU007102">
    <property type="protein sequence ID" value="KAF2421097.1"/>
    <property type="molecule type" value="Genomic_DNA"/>
</dbReference>
<name>A0A9P4TU35_9PEZI</name>
<keyword evidence="1" id="KW-0812">Transmembrane</keyword>
<feature type="transmembrane region" description="Helical" evidence="1">
    <location>
        <begin position="12"/>
        <end position="34"/>
    </location>
</feature>
<protein>
    <submittedName>
        <fullName evidence="2">Uncharacterized protein</fullName>
    </submittedName>
</protein>
<evidence type="ECO:0000256" key="1">
    <source>
        <dbReference type="SAM" id="Phobius"/>
    </source>
</evidence>
<comment type="caution">
    <text evidence="2">The sequence shown here is derived from an EMBL/GenBank/DDBJ whole genome shotgun (WGS) entry which is preliminary data.</text>
</comment>
<gene>
    <name evidence="2" type="ORF">EJ08DRAFT_683101</name>
</gene>